<evidence type="ECO:0000256" key="5">
    <source>
        <dbReference type="ARBA" id="ARBA00023172"/>
    </source>
</evidence>
<comment type="similarity">
    <text evidence="2 6">Belongs to the transposase mutator family.</text>
</comment>
<evidence type="ECO:0000256" key="1">
    <source>
        <dbReference type="ARBA" id="ARBA00002190"/>
    </source>
</evidence>
<dbReference type="GO" id="GO:0004803">
    <property type="term" value="F:transposase activity"/>
    <property type="evidence" value="ECO:0007669"/>
    <property type="project" value="UniProtKB-UniRule"/>
</dbReference>
<evidence type="ECO:0000256" key="4">
    <source>
        <dbReference type="ARBA" id="ARBA00023125"/>
    </source>
</evidence>
<dbReference type="GO" id="GO:0003677">
    <property type="term" value="F:DNA binding"/>
    <property type="evidence" value="ECO:0007669"/>
    <property type="project" value="UniProtKB-UniRule"/>
</dbReference>
<keyword evidence="4 6" id="KW-0238">DNA-binding</keyword>
<accession>A0A679JZF2</accession>
<name>A0A679JZF2_9HYPH</name>
<evidence type="ECO:0000256" key="3">
    <source>
        <dbReference type="ARBA" id="ARBA00022578"/>
    </source>
</evidence>
<dbReference type="PANTHER" id="PTHR33217">
    <property type="entry name" value="TRANSPOSASE FOR INSERTION SEQUENCE ELEMENT IS1081"/>
    <property type="match status" value="1"/>
</dbReference>
<keyword evidence="3 6" id="KW-0815">Transposition</keyword>
<dbReference type="AlphaFoldDB" id="A0A679JZF2"/>
<keyword evidence="6" id="KW-0814">Transposable element</keyword>
<protein>
    <recommendedName>
        <fullName evidence="6">Mutator family transposase</fullName>
    </recommendedName>
</protein>
<dbReference type="Pfam" id="PF00872">
    <property type="entry name" value="Transposase_mut"/>
    <property type="match status" value="1"/>
</dbReference>
<keyword evidence="7" id="KW-0614">Plasmid</keyword>
<dbReference type="InterPro" id="IPR001207">
    <property type="entry name" value="Transposase_mutator"/>
</dbReference>
<keyword evidence="5 6" id="KW-0233">DNA recombination</keyword>
<proteinExistence type="inferred from homology"/>
<geneLocation type="plasmid" evidence="7">
    <name>1</name>
</geneLocation>
<evidence type="ECO:0000313" key="7">
    <source>
        <dbReference type="EMBL" id="CAA2140080.1"/>
    </source>
</evidence>
<reference evidence="7" key="1">
    <citation type="submission" date="2019-12" db="EMBL/GenBank/DDBJ databases">
        <authorList>
            <person name="Cremers G."/>
        </authorList>
    </citation>
    <scope>NUCLEOTIDE SEQUENCE</scope>
    <source>
        <strain evidence="7">Mbul2</strain>
        <plasmid evidence="7">1</plasmid>
    </source>
</reference>
<evidence type="ECO:0000256" key="2">
    <source>
        <dbReference type="ARBA" id="ARBA00010961"/>
    </source>
</evidence>
<dbReference type="GO" id="GO:0006313">
    <property type="term" value="P:DNA transposition"/>
    <property type="evidence" value="ECO:0007669"/>
    <property type="project" value="UniProtKB-UniRule"/>
</dbReference>
<dbReference type="EMBL" id="LR743510">
    <property type="protein sequence ID" value="CAA2140080.1"/>
    <property type="molecule type" value="Genomic_DNA"/>
</dbReference>
<dbReference type="PANTHER" id="PTHR33217:SF7">
    <property type="entry name" value="TRANSPOSASE FOR INSERTION SEQUENCE ELEMENT IS1081"/>
    <property type="match status" value="1"/>
</dbReference>
<gene>
    <name evidence="7" type="ORF">MBLL_01949</name>
</gene>
<sequence length="86" mass="9482">MGGTGVSKCQVSRLCQEIDERVGAFLDRPLEGEWPYLWIDATHVKVRQDGRIISVAVIVAVGVNSDGRREVVGMDVGPSEDRVPFR</sequence>
<organism evidence="7">
    <name type="scientific">Methylobacterium bullatum</name>
    <dbReference type="NCBI Taxonomy" id="570505"/>
    <lineage>
        <taxon>Bacteria</taxon>
        <taxon>Pseudomonadati</taxon>
        <taxon>Pseudomonadota</taxon>
        <taxon>Alphaproteobacteria</taxon>
        <taxon>Hyphomicrobiales</taxon>
        <taxon>Methylobacteriaceae</taxon>
        <taxon>Methylobacterium</taxon>
    </lineage>
</organism>
<evidence type="ECO:0000256" key="6">
    <source>
        <dbReference type="RuleBase" id="RU365089"/>
    </source>
</evidence>
<comment type="function">
    <text evidence="1 6">Required for the transposition of the insertion element.</text>
</comment>